<feature type="region of interest" description="Disordered" evidence="7">
    <location>
        <begin position="804"/>
        <end position="882"/>
    </location>
</feature>
<feature type="signal peptide" evidence="9">
    <location>
        <begin position="1"/>
        <end position="18"/>
    </location>
</feature>
<keyword evidence="3 6" id="KW-0245">EGF-like domain</keyword>
<keyword evidence="8" id="KW-0812">Transmembrane</keyword>
<dbReference type="Proteomes" id="UP000308652">
    <property type="component" value="Unassembled WGS sequence"/>
</dbReference>
<dbReference type="SUPFAM" id="SSF57184">
    <property type="entry name" value="Growth factor receptor domain"/>
    <property type="match status" value="2"/>
</dbReference>
<comment type="subcellular location">
    <subcellularLocation>
        <location evidence="1">Secreted</location>
    </subcellularLocation>
</comment>
<protein>
    <submittedName>
        <fullName evidence="11">Insulin-like growth factor binding protein</fullName>
    </submittedName>
</protein>
<dbReference type="InterPro" id="IPR009030">
    <property type="entry name" value="Growth_fac_rcpt_cys_sf"/>
</dbReference>
<dbReference type="PANTHER" id="PTHR15332:SF175">
    <property type="entry name" value="PROPROTEIN CONVERTASE SUBTILISIN_KEXIN TYPE 5-LIKE"/>
    <property type="match status" value="1"/>
</dbReference>
<evidence type="ECO:0000259" key="10">
    <source>
        <dbReference type="PROSITE" id="PS50026"/>
    </source>
</evidence>
<dbReference type="Pfam" id="PF23106">
    <property type="entry name" value="EGF_Teneurin"/>
    <property type="match status" value="1"/>
</dbReference>
<dbReference type="InterPro" id="IPR006212">
    <property type="entry name" value="Furin_repeat"/>
</dbReference>
<keyword evidence="6" id="KW-1015">Disulfide bond</keyword>
<dbReference type="CDD" id="cd00064">
    <property type="entry name" value="FU"/>
    <property type="match status" value="2"/>
</dbReference>
<feature type="disulfide bond" evidence="6">
    <location>
        <begin position="201"/>
        <end position="210"/>
    </location>
</feature>
<accession>A0A5C3LRG4</accession>
<name>A0A5C3LRG4_9AGAR</name>
<evidence type="ECO:0000256" key="2">
    <source>
        <dbReference type="ARBA" id="ARBA00022525"/>
    </source>
</evidence>
<evidence type="ECO:0000256" key="3">
    <source>
        <dbReference type="ARBA" id="ARBA00022536"/>
    </source>
</evidence>
<feature type="transmembrane region" description="Helical" evidence="8">
    <location>
        <begin position="657"/>
        <end position="678"/>
    </location>
</feature>
<feature type="compositionally biased region" description="Polar residues" evidence="7">
    <location>
        <begin position="898"/>
        <end position="926"/>
    </location>
</feature>
<organism evidence="11 12">
    <name type="scientific">Crucibulum laeve</name>
    <dbReference type="NCBI Taxonomy" id="68775"/>
    <lineage>
        <taxon>Eukaryota</taxon>
        <taxon>Fungi</taxon>
        <taxon>Dikarya</taxon>
        <taxon>Basidiomycota</taxon>
        <taxon>Agaricomycotina</taxon>
        <taxon>Agaricomycetes</taxon>
        <taxon>Agaricomycetidae</taxon>
        <taxon>Agaricales</taxon>
        <taxon>Agaricineae</taxon>
        <taxon>Nidulariaceae</taxon>
        <taxon>Crucibulum</taxon>
    </lineage>
</organism>
<gene>
    <name evidence="11" type="ORF">BDQ12DRAFT_656344</name>
</gene>
<dbReference type="PROSITE" id="PS00022">
    <property type="entry name" value="EGF_1"/>
    <property type="match status" value="1"/>
</dbReference>
<feature type="chain" id="PRO_5022892701" evidence="9">
    <location>
        <begin position="19"/>
        <end position="926"/>
    </location>
</feature>
<dbReference type="PANTHER" id="PTHR15332">
    <property type="entry name" value="PROPROTEIN CONVERTASE SUBTILISIN_KEXIN TYPE 5-LIKE"/>
    <property type="match status" value="1"/>
</dbReference>
<dbReference type="PROSITE" id="PS50026">
    <property type="entry name" value="EGF_3"/>
    <property type="match status" value="1"/>
</dbReference>
<keyword evidence="2" id="KW-0964">Secreted</keyword>
<sequence length="926" mass="96106">MLSSLLAFTAALVASAVAQSSPSVVCVAGQCLQGFTNTTIGAKLSAPGAPVSVLLLPGQYTSTTNPQLLHNLLTSSSASLTPSAGFENASLSTLPLNLALSAGLAVYSQPLYSGQAGFSSLPSAPFGNTSVPLAASSLALSNNVWAAVSVGSNQRIVLWDSVPDVSQLPSSPLSLLDIQSSACSPACAGAGICSAEGVCTCPPGFNGTSCESCGPGFFGPTCQACPKDCTTCDEGISGTGRCLVPVIPNEPSTCNCLNGACGDNGQCTCNAGWTTSDNGTACAKCASGFFLTSAGDCQVCQFGCSECADTSGSCTSCKKGFTRNSSDQSKCDALPPASSDGEACPSNTFGDGINCTACSSSCATCKGPTSNDCTACATGSYMFNGSCVGADSDGVCVGSGGFIADNVRQQCSTCGAKCTQCELPGFSAGTRISQVQCTKCIPGSVLSQGKCVESCPIGTFVSPQDNLTCIACDSSCNTCSGSADFCLTCSSNQLASNGKCVSSCPSNSISSSGSCITCHPDCATCSGPSFTQCSSCPSDRPVLTNGRCLPTCGKTQYFDKTSSSCQSCDSSCSSCSGPGPSNCLACSSSTQVLRAGSCTAANCDGSSNVIPGLGLCLSQLVVAPKPSGTDSSAPIPSITGLADPISNTTTTRRSLEWWQILLMALGCAFIFVVVLMLYRRRARKQRAKRTAQFAAAKRLDNGKNWRWRLIRFGEKIFGHNASRRGGAVHLHTQEQSGAPHDDHDPIYETEAVKLKKLRDAEEARRDTYDVGKFIDAYGDSRKSRSSRVPSTLPSLHGRCDYRHEREVPPVSRTNRLSNHSMYSEVTGMPRHTPEPRQPVKTDTMPSRFSASTSNSYAFSSRDRDQPLVVLDDAPPVPKPPTEAERYVMAVRPGLLASPPTTASPGSYWIQPTNTGSTTKSRNPFRQ</sequence>
<keyword evidence="4 9" id="KW-0732">Signal</keyword>
<evidence type="ECO:0000256" key="7">
    <source>
        <dbReference type="SAM" id="MobiDB-lite"/>
    </source>
</evidence>
<dbReference type="Gene3D" id="2.10.220.10">
    <property type="entry name" value="Hormone Receptor, Insulin-like Growth Factor Receptor 1, Chain A, domain 2"/>
    <property type="match status" value="4"/>
</dbReference>
<dbReference type="SMART" id="SM00181">
    <property type="entry name" value="EGF"/>
    <property type="match status" value="6"/>
</dbReference>
<feature type="compositionally biased region" description="Low complexity" evidence="7">
    <location>
        <begin position="848"/>
        <end position="859"/>
    </location>
</feature>
<dbReference type="EMBL" id="ML213627">
    <property type="protein sequence ID" value="TFK34913.1"/>
    <property type="molecule type" value="Genomic_DNA"/>
</dbReference>
<dbReference type="STRING" id="68775.A0A5C3LRG4"/>
<evidence type="ECO:0000313" key="11">
    <source>
        <dbReference type="EMBL" id="TFK34913.1"/>
    </source>
</evidence>
<dbReference type="PROSITE" id="PS01248">
    <property type="entry name" value="EGF_LAM_1"/>
    <property type="match status" value="1"/>
</dbReference>
<dbReference type="GO" id="GO:0005576">
    <property type="term" value="C:extracellular region"/>
    <property type="evidence" value="ECO:0007669"/>
    <property type="project" value="UniProtKB-SubCell"/>
</dbReference>
<evidence type="ECO:0000256" key="4">
    <source>
        <dbReference type="ARBA" id="ARBA00022729"/>
    </source>
</evidence>
<evidence type="ECO:0000256" key="9">
    <source>
        <dbReference type="SAM" id="SignalP"/>
    </source>
</evidence>
<evidence type="ECO:0000256" key="1">
    <source>
        <dbReference type="ARBA" id="ARBA00004613"/>
    </source>
</evidence>
<keyword evidence="12" id="KW-1185">Reference proteome</keyword>
<dbReference type="Gene3D" id="2.10.25.10">
    <property type="entry name" value="Laminin"/>
    <property type="match status" value="1"/>
</dbReference>
<dbReference type="InterPro" id="IPR002049">
    <property type="entry name" value="LE_dom"/>
</dbReference>
<reference evidence="11 12" key="1">
    <citation type="journal article" date="2019" name="Nat. Ecol. Evol.">
        <title>Megaphylogeny resolves global patterns of mushroom evolution.</title>
        <authorList>
            <person name="Varga T."/>
            <person name="Krizsan K."/>
            <person name="Foldi C."/>
            <person name="Dima B."/>
            <person name="Sanchez-Garcia M."/>
            <person name="Sanchez-Ramirez S."/>
            <person name="Szollosi G.J."/>
            <person name="Szarkandi J.G."/>
            <person name="Papp V."/>
            <person name="Albert L."/>
            <person name="Andreopoulos W."/>
            <person name="Angelini C."/>
            <person name="Antonin V."/>
            <person name="Barry K.W."/>
            <person name="Bougher N.L."/>
            <person name="Buchanan P."/>
            <person name="Buyck B."/>
            <person name="Bense V."/>
            <person name="Catcheside P."/>
            <person name="Chovatia M."/>
            <person name="Cooper J."/>
            <person name="Damon W."/>
            <person name="Desjardin D."/>
            <person name="Finy P."/>
            <person name="Geml J."/>
            <person name="Haridas S."/>
            <person name="Hughes K."/>
            <person name="Justo A."/>
            <person name="Karasinski D."/>
            <person name="Kautmanova I."/>
            <person name="Kiss B."/>
            <person name="Kocsube S."/>
            <person name="Kotiranta H."/>
            <person name="LaButti K.M."/>
            <person name="Lechner B.E."/>
            <person name="Liimatainen K."/>
            <person name="Lipzen A."/>
            <person name="Lukacs Z."/>
            <person name="Mihaltcheva S."/>
            <person name="Morgado L.N."/>
            <person name="Niskanen T."/>
            <person name="Noordeloos M.E."/>
            <person name="Ohm R.A."/>
            <person name="Ortiz-Santana B."/>
            <person name="Ovrebo C."/>
            <person name="Racz N."/>
            <person name="Riley R."/>
            <person name="Savchenko A."/>
            <person name="Shiryaev A."/>
            <person name="Soop K."/>
            <person name="Spirin V."/>
            <person name="Szebenyi C."/>
            <person name="Tomsovsky M."/>
            <person name="Tulloss R.E."/>
            <person name="Uehling J."/>
            <person name="Grigoriev I.V."/>
            <person name="Vagvolgyi C."/>
            <person name="Papp T."/>
            <person name="Martin F.M."/>
            <person name="Miettinen O."/>
            <person name="Hibbett D.S."/>
            <person name="Nagy L.G."/>
        </authorList>
    </citation>
    <scope>NUCLEOTIDE SEQUENCE [LARGE SCALE GENOMIC DNA]</scope>
    <source>
        <strain evidence="11 12">CBS 166.37</strain>
    </source>
</reference>
<comment type="caution">
    <text evidence="6">Lacks conserved residue(s) required for the propagation of feature annotation.</text>
</comment>
<dbReference type="SMART" id="SM00261">
    <property type="entry name" value="FU"/>
    <property type="match status" value="7"/>
</dbReference>
<keyword evidence="8" id="KW-0472">Membrane</keyword>
<keyword evidence="5" id="KW-0325">Glycoprotein</keyword>
<dbReference type="OrthoDB" id="18487at2759"/>
<evidence type="ECO:0000256" key="5">
    <source>
        <dbReference type="ARBA" id="ARBA00023180"/>
    </source>
</evidence>
<evidence type="ECO:0000256" key="8">
    <source>
        <dbReference type="SAM" id="Phobius"/>
    </source>
</evidence>
<dbReference type="AlphaFoldDB" id="A0A5C3LRG4"/>
<evidence type="ECO:0000256" key="6">
    <source>
        <dbReference type="PROSITE-ProRule" id="PRU00076"/>
    </source>
</evidence>
<feature type="domain" description="EGF-like" evidence="10">
    <location>
        <begin position="179"/>
        <end position="211"/>
    </location>
</feature>
<dbReference type="Pfam" id="PF15913">
    <property type="entry name" value="Furin-like_2"/>
    <property type="match status" value="1"/>
</dbReference>
<feature type="compositionally biased region" description="Polar residues" evidence="7">
    <location>
        <begin position="811"/>
        <end position="823"/>
    </location>
</feature>
<feature type="region of interest" description="Disordered" evidence="7">
    <location>
        <begin position="896"/>
        <end position="926"/>
    </location>
</feature>
<keyword evidence="8" id="KW-1133">Transmembrane helix</keyword>
<evidence type="ECO:0000313" key="12">
    <source>
        <dbReference type="Proteomes" id="UP000308652"/>
    </source>
</evidence>
<feature type="disulfide bond" evidence="6">
    <location>
        <begin position="183"/>
        <end position="193"/>
    </location>
</feature>
<dbReference type="InterPro" id="IPR000742">
    <property type="entry name" value="EGF"/>
</dbReference>
<dbReference type="CDD" id="cd00055">
    <property type="entry name" value="EGF_Lam"/>
    <property type="match status" value="1"/>
</dbReference>
<dbReference type="InterPro" id="IPR043601">
    <property type="entry name" value="Rspo_Fu-CRD_dom"/>
</dbReference>
<proteinExistence type="predicted"/>